<evidence type="ECO:0000259" key="5">
    <source>
        <dbReference type="PROSITE" id="PS50043"/>
    </source>
</evidence>
<evidence type="ECO:0000256" key="1">
    <source>
        <dbReference type="ARBA" id="ARBA00023015"/>
    </source>
</evidence>
<evidence type="ECO:0000256" key="4">
    <source>
        <dbReference type="SAM" id="MobiDB-lite"/>
    </source>
</evidence>
<dbReference type="PROSITE" id="PS50043">
    <property type="entry name" value="HTH_LUXR_2"/>
    <property type="match status" value="1"/>
</dbReference>
<dbReference type="CDD" id="cd06170">
    <property type="entry name" value="LuxR_C_like"/>
    <property type="match status" value="1"/>
</dbReference>
<dbReference type="PANTHER" id="PTHR44688:SF16">
    <property type="entry name" value="DNA-BINDING TRANSCRIPTIONAL ACTIVATOR DEVR_DOSR"/>
    <property type="match status" value="1"/>
</dbReference>
<evidence type="ECO:0000256" key="3">
    <source>
        <dbReference type="ARBA" id="ARBA00023163"/>
    </source>
</evidence>
<proteinExistence type="predicted"/>
<dbReference type="InterPro" id="IPR000792">
    <property type="entry name" value="Tscrpt_reg_LuxR_C"/>
</dbReference>
<keyword evidence="2" id="KW-0238">DNA-binding</keyword>
<dbReference type="GO" id="GO:0006355">
    <property type="term" value="P:regulation of DNA-templated transcription"/>
    <property type="evidence" value="ECO:0007669"/>
    <property type="project" value="InterPro"/>
</dbReference>
<evidence type="ECO:0000313" key="6">
    <source>
        <dbReference type="EMBL" id="PZO37784.1"/>
    </source>
</evidence>
<reference evidence="6 7" key="2">
    <citation type="submission" date="2018-06" db="EMBL/GenBank/DDBJ databases">
        <title>Metagenomic assembly of (sub)arctic Cyanobacteria and their associated microbiome from non-axenic cultures.</title>
        <authorList>
            <person name="Baurain D."/>
        </authorList>
    </citation>
    <scope>NUCLEOTIDE SEQUENCE [LARGE SCALE GENOMIC DNA]</scope>
    <source>
        <strain evidence="6">ULC066bin1</strain>
    </source>
</reference>
<dbReference type="InterPro" id="IPR016032">
    <property type="entry name" value="Sig_transdc_resp-reg_C-effctor"/>
</dbReference>
<keyword evidence="1" id="KW-0805">Transcription regulation</keyword>
<evidence type="ECO:0000256" key="2">
    <source>
        <dbReference type="ARBA" id="ARBA00023125"/>
    </source>
</evidence>
<feature type="compositionally biased region" description="Basic and acidic residues" evidence="4">
    <location>
        <begin position="75"/>
        <end position="88"/>
    </location>
</feature>
<dbReference type="EMBL" id="QBML01000028">
    <property type="protein sequence ID" value="PZO37784.1"/>
    <property type="molecule type" value="Genomic_DNA"/>
</dbReference>
<dbReference type="GO" id="GO:0003677">
    <property type="term" value="F:DNA binding"/>
    <property type="evidence" value="ECO:0007669"/>
    <property type="project" value="UniProtKB-KW"/>
</dbReference>
<dbReference type="InterPro" id="IPR036388">
    <property type="entry name" value="WH-like_DNA-bd_sf"/>
</dbReference>
<comment type="caution">
    <text evidence="6">The sequence shown here is derived from an EMBL/GenBank/DDBJ whole genome shotgun (WGS) entry which is preliminary data.</text>
</comment>
<dbReference type="Proteomes" id="UP000249467">
    <property type="component" value="Unassembled WGS sequence"/>
</dbReference>
<dbReference type="SUPFAM" id="SSF46894">
    <property type="entry name" value="C-terminal effector domain of the bipartite response regulators"/>
    <property type="match status" value="1"/>
</dbReference>
<dbReference type="Pfam" id="PF00196">
    <property type="entry name" value="GerE"/>
    <property type="match status" value="1"/>
</dbReference>
<accession>A0A2W4VY28</accession>
<dbReference type="SMART" id="SM00421">
    <property type="entry name" value="HTH_LUXR"/>
    <property type="match status" value="1"/>
</dbReference>
<name>A0A2W4VY28_9CYAN</name>
<dbReference type="AlphaFoldDB" id="A0A2W4VY28"/>
<dbReference type="PRINTS" id="PR00038">
    <property type="entry name" value="HTHLUXR"/>
</dbReference>
<organism evidence="6 7">
    <name type="scientific">Pseudanabaena frigida</name>
    <dbReference type="NCBI Taxonomy" id="945775"/>
    <lineage>
        <taxon>Bacteria</taxon>
        <taxon>Bacillati</taxon>
        <taxon>Cyanobacteriota</taxon>
        <taxon>Cyanophyceae</taxon>
        <taxon>Pseudanabaenales</taxon>
        <taxon>Pseudanabaenaceae</taxon>
        <taxon>Pseudanabaena</taxon>
    </lineage>
</organism>
<evidence type="ECO:0000313" key="7">
    <source>
        <dbReference type="Proteomes" id="UP000249467"/>
    </source>
</evidence>
<sequence length="162" mass="18374">MDSLISEQQASEIKTSEKLRLTGRQHRILQVVNQGKPLNELAYELGTSRDAAKLLEDIAVRLNHRLNLNRQAENQQDKQPPKLPPKKEVQNSIDNELLTPRQCEILRLVANGLTTKEIAKSLFISVKTVETHRGQVMQRLNIHDLAGLIRYAIRVGLISLDD</sequence>
<dbReference type="Gene3D" id="1.10.10.10">
    <property type="entry name" value="Winged helix-like DNA-binding domain superfamily/Winged helix DNA-binding domain"/>
    <property type="match status" value="1"/>
</dbReference>
<feature type="domain" description="HTH luxR-type" evidence="5">
    <location>
        <begin position="91"/>
        <end position="156"/>
    </location>
</feature>
<keyword evidence="3" id="KW-0804">Transcription</keyword>
<feature type="region of interest" description="Disordered" evidence="4">
    <location>
        <begin position="69"/>
        <end position="88"/>
    </location>
</feature>
<gene>
    <name evidence="6" type="ORF">DCF19_18145</name>
</gene>
<dbReference type="PANTHER" id="PTHR44688">
    <property type="entry name" value="DNA-BINDING TRANSCRIPTIONAL ACTIVATOR DEVR_DOSR"/>
    <property type="match status" value="1"/>
</dbReference>
<protein>
    <recommendedName>
        <fullName evidence="5">HTH luxR-type domain-containing protein</fullName>
    </recommendedName>
</protein>
<reference evidence="6 7" key="1">
    <citation type="submission" date="2018-04" db="EMBL/GenBank/DDBJ databases">
        <authorList>
            <person name="Go L.Y."/>
            <person name="Mitchell J.A."/>
        </authorList>
    </citation>
    <scope>NUCLEOTIDE SEQUENCE [LARGE SCALE GENOMIC DNA]</scope>
    <source>
        <strain evidence="6">ULC066bin1</strain>
    </source>
</reference>